<reference evidence="1 2" key="1">
    <citation type="submission" date="2015-11" db="EMBL/GenBank/DDBJ databases">
        <title>Expanding the genomic diversity of Burkholderia species for the development of highly accurate diagnostics.</title>
        <authorList>
            <person name="Sahl J."/>
            <person name="Keim P."/>
            <person name="Wagner D."/>
        </authorList>
    </citation>
    <scope>NUCLEOTIDE SEQUENCE [LARGE SCALE GENOMIC DNA]</scope>
    <source>
        <strain evidence="1 2">RF32-BP12</strain>
    </source>
</reference>
<comment type="caution">
    <text evidence="1">The sequence shown here is derived from an EMBL/GenBank/DDBJ whole genome shotgun (WGS) entry which is preliminary data.</text>
</comment>
<evidence type="ECO:0008006" key="3">
    <source>
        <dbReference type="Google" id="ProtNLM"/>
    </source>
</evidence>
<dbReference type="Proteomes" id="UP000056450">
    <property type="component" value="Unassembled WGS sequence"/>
</dbReference>
<proteinExistence type="predicted"/>
<evidence type="ECO:0000313" key="1">
    <source>
        <dbReference type="EMBL" id="KUZ99466.1"/>
    </source>
</evidence>
<name>A0AAP1G791_9BURK</name>
<dbReference type="AlphaFoldDB" id="A0AAP1G791"/>
<protein>
    <recommendedName>
        <fullName evidence="3">Ferritin-like domain-containing protein</fullName>
    </recommendedName>
</protein>
<dbReference type="EMBL" id="LOTQ01000050">
    <property type="protein sequence ID" value="KUZ99466.1"/>
    <property type="molecule type" value="Genomic_DNA"/>
</dbReference>
<accession>A0AAP1G791</accession>
<sequence length="290" mass="33008">MTLPIGAQREWNGQFEEALFLDVARRHRPGFPAKLATPPREPRGAHELAAVADYYTKMASHDLFIVQVVAKAIDTLFRDDPHFQLILSRQLGDDGAHAVIGRERVTELTGRDPLPEIERLVAAHWERIGDIAVRDVAGFLAFEWHYELHILAKLWIQRKTGSIADGAMREHGENRIRPDEEWHRVQIVQWWFDTLNVLPAVERDALIDRVIAADEETQARLDGYLHDEYAHTAHVFGADIAEYRAIYDDWRREMLSALTGRQLDALVPLSGQVVEHATIAREAVAREAVA</sequence>
<dbReference type="RefSeq" id="WP_059548295.1">
    <property type="nucleotide sequence ID" value="NZ_CP013438.1"/>
</dbReference>
<evidence type="ECO:0000313" key="2">
    <source>
        <dbReference type="Proteomes" id="UP000056450"/>
    </source>
</evidence>
<dbReference type="KEGG" id="blat:WK25_28455"/>
<gene>
    <name evidence="1" type="ORF">WI41_25620</name>
</gene>
<organism evidence="1 2">
    <name type="scientific">Burkholderia latens</name>
    <dbReference type="NCBI Taxonomy" id="488446"/>
    <lineage>
        <taxon>Bacteria</taxon>
        <taxon>Pseudomonadati</taxon>
        <taxon>Pseudomonadota</taxon>
        <taxon>Betaproteobacteria</taxon>
        <taxon>Burkholderiales</taxon>
        <taxon>Burkholderiaceae</taxon>
        <taxon>Burkholderia</taxon>
        <taxon>Burkholderia cepacia complex</taxon>
    </lineage>
</organism>